<keyword evidence="1" id="KW-0812">Transmembrane</keyword>
<name>A0ABW4LHI8_9MICO</name>
<dbReference type="EMBL" id="JBHUEA010000024">
    <property type="protein sequence ID" value="MFD1722629.1"/>
    <property type="molecule type" value="Genomic_DNA"/>
</dbReference>
<evidence type="ECO:0000256" key="1">
    <source>
        <dbReference type="SAM" id="Phobius"/>
    </source>
</evidence>
<organism evidence="2 3">
    <name type="scientific">Amnibacterium endophyticum</name>
    <dbReference type="NCBI Taxonomy" id="2109337"/>
    <lineage>
        <taxon>Bacteria</taxon>
        <taxon>Bacillati</taxon>
        <taxon>Actinomycetota</taxon>
        <taxon>Actinomycetes</taxon>
        <taxon>Micrococcales</taxon>
        <taxon>Microbacteriaceae</taxon>
        <taxon>Amnibacterium</taxon>
    </lineage>
</organism>
<dbReference type="RefSeq" id="WP_377935900.1">
    <property type="nucleotide sequence ID" value="NZ_JBHUEA010000024.1"/>
</dbReference>
<dbReference type="Pfam" id="PF13398">
    <property type="entry name" value="Peptidase_M50B"/>
    <property type="match status" value="1"/>
</dbReference>
<evidence type="ECO:0000313" key="2">
    <source>
        <dbReference type="EMBL" id="MFD1722629.1"/>
    </source>
</evidence>
<feature type="transmembrane region" description="Helical" evidence="1">
    <location>
        <begin position="209"/>
        <end position="235"/>
    </location>
</feature>
<dbReference type="InterPro" id="IPR049500">
    <property type="entry name" value="Peptidase_M50B-like"/>
</dbReference>
<gene>
    <name evidence="2" type="ORF">ACFSBI_13825</name>
</gene>
<keyword evidence="1" id="KW-1133">Transmembrane helix</keyword>
<protein>
    <submittedName>
        <fullName evidence="2">M50 family metallopeptidase</fullName>
    </submittedName>
</protein>
<dbReference type="Proteomes" id="UP001597347">
    <property type="component" value="Unassembled WGS sequence"/>
</dbReference>
<evidence type="ECO:0000313" key="3">
    <source>
        <dbReference type="Proteomes" id="UP001597347"/>
    </source>
</evidence>
<comment type="caution">
    <text evidence="2">The sequence shown here is derived from an EMBL/GenBank/DDBJ whole genome shotgun (WGS) entry which is preliminary data.</text>
</comment>
<feature type="transmembrane region" description="Helical" evidence="1">
    <location>
        <begin position="144"/>
        <end position="163"/>
    </location>
</feature>
<feature type="transmembrane region" description="Helical" evidence="1">
    <location>
        <begin position="112"/>
        <end position="137"/>
    </location>
</feature>
<proteinExistence type="predicted"/>
<reference evidence="3" key="1">
    <citation type="journal article" date="2019" name="Int. J. Syst. Evol. Microbiol.">
        <title>The Global Catalogue of Microorganisms (GCM) 10K type strain sequencing project: providing services to taxonomists for standard genome sequencing and annotation.</title>
        <authorList>
            <consortium name="The Broad Institute Genomics Platform"/>
            <consortium name="The Broad Institute Genome Sequencing Center for Infectious Disease"/>
            <person name="Wu L."/>
            <person name="Ma J."/>
        </authorList>
    </citation>
    <scope>NUCLEOTIDE SEQUENCE [LARGE SCALE GENOMIC DNA]</scope>
    <source>
        <strain evidence="3">CGMCC 1.12471</strain>
    </source>
</reference>
<keyword evidence="1" id="KW-0472">Membrane</keyword>
<accession>A0ABW4LHI8</accession>
<feature type="transmembrane region" description="Helical" evidence="1">
    <location>
        <begin position="169"/>
        <end position="188"/>
    </location>
</feature>
<keyword evidence="3" id="KW-1185">Reference proteome</keyword>
<sequence>MTGEGVLAALAALWARIVATSPAPGPLDAVLVPAVVTALLLSPAWPHLKHGVTIVHEAGHGAAATATRRRLRGIRLHSDTSGLTVSVGPPRGPGMVLTLLAGYPAPSAAGLLVAWAVAAGHSSAALWGCLVLLAAVLVQIRNWFGLWSVLVAGAVVGPVTWFADPAWRTRAALAVAALLLVGGLRAALELPRAHRRERGSDADQLARLTAVPAAVWLALFIVLAAGCVAAAAALLTPVR</sequence>